<gene>
    <name evidence="8" type="ORF">K458DRAFT_352975</name>
</gene>
<proteinExistence type="inferred from homology"/>
<dbReference type="Gene3D" id="3.90.70.10">
    <property type="entry name" value="Cysteine proteinases"/>
    <property type="match status" value="1"/>
</dbReference>
<feature type="domain" description="Calpain catalytic" evidence="7">
    <location>
        <begin position="174"/>
        <end position="451"/>
    </location>
</feature>
<evidence type="ECO:0000259" key="7">
    <source>
        <dbReference type="PROSITE" id="PS50203"/>
    </source>
</evidence>
<reference evidence="8" key="1">
    <citation type="journal article" date="2020" name="Stud. Mycol.">
        <title>101 Dothideomycetes genomes: a test case for predicting lifestyles and emergence of pathogens.</title>
        <authorList>
            <person name="Haridas S."/>
            <person name="Albert R."/>
            <person name="Binder M."/>
            <person name="Bloem J."/>
            <person name="Labutti K."/>
            <person name="Salamov A."/>
            <person name="Andreopoulos B."/>
            <person name="Baker S."/>
            <person name="Barry K."/>
            <person name="Bills G."/>
            <person name="Bluhm B."/>
            <person name="Cannon C."/>
            <person name="Castanera R."/>
            <person name="Culley D."/>
            <person name="Daum C."/>
            <person name="Ezra D."/>
            <person name="Gonzalez J."/>
            <person name="Henrissat B."/>
            <person name="Kuo A."/>
            <person name="Liang C."/>
            <person name="Lipzen A."/>
            <person name="Lutzoni F."/>
            <person name="Magnuson J."/>
            <person name="Mondo S."/>
            <person name="Nolan M."/>
            <person name="Ohm R."/>
            <person name="Pangilinan J."/>
            <person name="Park H.-J."/>
            <person name="Ramirez L."/>
            <person name="Alfaro M."/>
            <person name="Sun H."/>
            <person name="Tritt A."/>
            <person name="Yoshinaga Y."/>
            <person name="Zwiers L.-H."/>
            <person name="Turgeon B."/>
            <person name="Goodwin S."/>
            <person name="Spatafora J."/>
            <person name="Crous P."/>
            <person name="Grigoriev I."/>
        </authorList>
    </citation>
    <scope>NUCLEOTIDE SEQUENCE</scope>
    <source>
        <strain evidence="8">CBS 122367</strain>
    </source>
</reference>
<dbReference type="PROSITE" id="PS50203">
    <property type="entry name" value="CALPAIN_CAT"/>
    <property type="match status" value="1"/>
</dbReference>
<dbReference type="GO" id="GO:0006508">
    <property type="term" value="P:proteolysis"/>
    <property type="evidence" value="ECO:0007669"/>
    <property type="project" value="UniProtKB-KW"/>
</dbReference>
<dbReference type="InterPro" id="IPR001300">
    <property type="entry name" value="Peptidase_C2_calpain_cat"/>
</dbReference>
<dbReference type="GO" id="GO:0004198">
    <property type="term" value="F:calcium-dependent cysteine-type endopeptidase activity"/>
    <property type="evidence" value="ECO:0007669"/>
    <property type="project" value="InterPro"/>
</dbReference>
<evidence type="ECO:0000256" key="1">
    <source>
        <dbReference type="ARBA" id="ARBA00007623"/>
    </source>
</evidence>
<evidence type="ECO:0000313" key="8">
    <source>
        <dbReference type="EMBL" id="KAF2675677.1"/>
    </source>
</evidence>
<dbReference type="InterPro" id="IPR000169">
    <property type="entry name" value="Pept_cys_AS"/>
</dbReference>
<dbReference type="AlphaFoldDB" id="A0A6G1IBR6"/>
<feature type="active site" evidence="5 6">
    <location>
        <position position="205"/>
    </location>
</feature>
<evidence type="ECO:0000256" key="2">
    <source>
        <dbReference type="ARBA" id="ARBA00022670"/>
    </source>
</evidence>
<dbReference type="PRINTS" id="PR00704">
    <property type="entry name" value="CALPAIN"/>
</dbReference>
<keyword evidence="4 6" id="KW-0788">Thiol protease</keyword>
<protein>
    <submittedName>
        <fullName evidence="8">Cysteine proteinase</fullName>
    </submittedName>
</protein>
<comment type="similarity">
    <text evidence="1">Belongs to the peptidase C2 family.</text>
</comment>
<feature type="active site" evidence="5 6">
    <location>
        <position position="375"/>
    </location>
</feature>
<dbReference type="InterPro" id="IPR038765">
    <property type="entry name" value="Papain-like_cys_pep_sf"/>
</dbReference>
<feature type="active site" evidence="5 6">
    <location>
        <position position="395"/>
    </location>
</feature>
<evidence type="ECO:0000256" key="4">
    <source>
        <dbReference type="ARBA" id="ARBA00022807"/>
    </source>
</evidence>
<dbReference type="PROSITE" id="PS00139">
    <property type="entry name" value="THIOL_PROTEASE_CYS"/>
    <property type="match status" value="1"/>
</dbReference>
<keyword evidence="3 6" id="KW-0378">Hydrolase</keyword>
<evidence type="ECO:0000256" key="6">
    <source>
        <dbReference type="PROSITE-ProRule" id="PRU00239"/>
    </source>
</evidence>
<dbReference type="PANTHER" id="PTHR10183:SF379">
    <property type="entry name" value="CALPAIN-5"/>
    <property type="match status" value="1"/>
</dbReference>
<sequence length="451" mass="50198">MPSQQQVVMGKKKERHMTGVINPYALVESILKKRIDWSDPNSAKLMSEVLQTDYHELFDPKFNSPLYAGFKLNKDTGEVEPLQASDMKIISPTEQLIPDLSKIKKLGDLKSLGVDNLEEAEVSDALVTNGKLKVTVKTPSLDCTLTNSTLTKEVANLLYVGPTKRASSASSDDWTPEGCQWKDVGEFFKDVTEYNDPIQGQVGNCWLIAAMSAVAWARPYTIVHRNRPSGVGETDRVNAITFYQKGGNHDAPTATVEVSDKTLVYNWGDWAPYCHSNDSNEIWPAVYEKAFAKWCTQSNSDCPDITQTHAGYSGIAMAQLTDTTPYYYGCYSSTPEELWGVVRENSVAFKAFNPMTANTYGSGDMYNGSNIVAWHSYTVLGWTMQNGKKYIILRNPWGVTEPSGLGNTYDGILTVFDNSFWRPIDLVSNDGVFALEISAFQMYYAELIVAK</sequence>
<evidence type="ECO:0000256" key="3">
    <source>
        <dbReference type="ARBA" id="ARBA00022801"/>
    </source>
</evidence>
<dbReference type="PANTHER" id="PTHR10183">
    <property type="entry name" value="CALPAIN"/>
    <property type="match status" value="1"/>
</dbReference>
<evidence type="ECO:0000313" key="9">
    <source>
        <dbReference type="Proteomes" id="UP000799291"/>
    </source>
</evidence>
<dbReference type="EMBL" id="MU005653">
    <property type="protein sequence ID" value="KAF2675677.1"/>
    <property type="molecule type" value="Genomic_DNA"/>
</dbReference>
<dbReference type="OrthoDB" id="424753at2759"/>
<dbReference type="Proteomes" id="UP000799291">
    <property type="component" value="Unassembled WGS sequence"/>
</dbReference>
<dbReference type="Pfam" id="PF00648">
    <property type="entry name" value="Peptidase_C2"/>
    <property type="match status" value="1"/>
</dbReference>
<dbReference type="SMART" id="SM00230">
    <property type="entry name" value="CysPc"/>
    <property type="match status" value="1"/>
</dbReference>
<name>A0A6G1IBR6_9PLEO</name>
<evidence type="ECO:0000256" key="5">
    <source>
        <dbReference type="PIRSR" id="PIRSR622684-1"/>
    </source>
</evidence>
<organism evidence="8 9">
    <name type="scientific">Lentithecium fluviatile CBS 122367</name>
    <dbReference type="NCBI Taxonomy" id="1168545"/>
    <lineage>
        <taxon>Eukaryota</taxon>
        <taxon>Fungi</taxon>
        <taxon>Dikarya</taxon>
        <taxon>Ascomycota</taxon>
        <taxon>Pezizomycotina</taxon>
        <taxon>Dothideomycetes</taxon>
        <taxon>Pleosporomycetidae</taxon>
        <taxon>Pleosporales</taxon>
        <taxon>Massarineae</taxon>
        <taxon>Lentitheciaceae</taxon>
        <taxon>Lentithecium</taxon>
    </lineage>
</organism>
<dbReference type="SUPFAM" id="SSF54001">
    <property type="entry name" value="Cysteine proteinases"/>
    <property type="match status" value="1"/>
</dbReference>
<dbReference type="InterPro" id="IPR022684">
    <property type="entry name" value="Calpain_cysteine_protease"/>
</dbReference>
<keyword evidence="2 6" id="KW-0645">Protease</keyword>
<keyword evidence="9" id="KW-1185">Reference proteome</keyword>
<accession>A0A6G1IBR6</accession>